<accession>A0A3E1NJS1</accession>
<feature type="transmembrane region" description="Helical" evidence="1">
    <location>
        <begin position="6"/>
        <end position="27"/>
    </location>
</feature>
<organism evidence="2 3">
    <name type="scientific">Deminuibacter soli</name>
    <dbReference type="NCBI Taxonomy" id="2291815"/>
    <lineage>
        <taxon>Bacteria</taxon>
        <taxon>Pseudomonadati</taxon>
        <taxon>Bacteroidota</taxon>
        <taxon>Chitinophagia</taxon>
        <taxon>Chitinophagales</taxon>
        <taxon>Chitinophagaceae</taxon>
        <taxon>Deminuibacter</taxon>
    </lineage>
</organism>
<evidence type="ECO:0000313" key="2">
    <source>
        <dbReference type="EMBL" id="RFM28180.1"/>
    </source>
</evidence>
<dbReference type="Proteomes" id="UP000261284">
    <property type="component" value="Unassembled WGS sequence"/>
</dbReference>
<keyword evidence="1" id="KW-1133">Transmembrane helix</keyword>
<proteinExistence type="predicted"/>
<dbReference type="AlphaFoldDB" id="A0A3E1NJS1"/>
<sequence>MTAQTLLQSFLLLHIVGFILMAGTVTADFALHRRMNKYLSLKNNMSRIHVIQPVLFMLIFILSVFRF</sequence>
<gene>
    <name evidence="2" type="ORF">DXN05_11705</name>
</gene>
<evidence type="ECO:0000256" key="1">
    <source>
        <dbReference type="SAM" id="Phobius"/>
    </source>
</evidence>
<dbReference type="RefSeq" id="WP_116847426.1">
    <property type="nucleotide sequence ID" value="NZ_QTJU01000003.1"/>
</dbReference>
<name>A0A3E1NJS1_9BACT</name>
<comment type="caution">
    <text evidence="2">The sequence shown here is derived from an EMBL/GenBank/DDBJ whole genome shotgun (WGS) entry which is preliminary data.</text>
</comment>
<feature type="transmembrane region" description="Helical" evidence="1">
    <location>
        <begin position="48"/>
        <end position="65"/>
    </location>
</feature>
<keyword evidence="1" id="KW-0812">Transmembrane</keyword>
<keyword evidence="3" id="KW-1185">Reference proteome</keyword>
<protein>
    <recommendedName>
        <fullName evidence="4">DUF2214 family protein</fullName>
    </recommendedName>
</protein>
<dbReference type="EMBL" id="QTJU01000003">
    <property type="protein sequence ID" value="RFM28180.1"/>
    <property type="molecule type" value="Genomic_DNA"/>
</dbReference>
<dbReference type="OrthoDB" id="671232at2"/>
<keyword evidence="1" id="KW-0472">Membrane</keyword>
<evidence type="ECO:0008006" key="4">
    <source>
        <dbReference type="Google" id="ProtNLM"/>
    </source>
</evidence>
<evidence type="ECO:0000313" key="3">
    <source>
        <dbReference type="Proteomes" id="UP000261284"/>
    </source>
</evidence>
<reference evidence="2 3" key="1">
    <citation type="submission" date="2018-08" db="EMBL/GenBank/DDBJ databases">
        <title>Chitinophagaceae sp. K23C18032701, a novel bacterium isolated from forest soil.</title>
        <authorList>
            <person name="Wang C."/>
        </authorList>
    </citation>
    <scope>NUCLEOTIDE SEQUENCE [LARGE SCALE GENOMIC DNA]</scope>
    <source>
        <strain evidence="2 3">K23C18032701</strain>
    </source>
</reference>